<feature type="compositionally biased region" description="Basic and acidic residues" evidence="1">
    <location>
        <begin position="140"/>
        <end position="149"/>
    </location>
</feature>
<evidence type="ECO:0000256" key="1">
    <source>
        <dbReference type="SAM" id="MobiDB-lite"/>
    </source>
</evidence>
<dbReference type="Proteomes" id="UP000295818">
    <property type="component" value="Unassembled WGS sequence"/>
</dbReference>
<protein>
    <recommendedName>
        <fullName evidence="2">4Fe-4S Wbl-type domain-containing protein</fullName>
    </recommendedName>
</protein>
<name>A0ABY2BP34_9ACTN</name>
<accession>A0ABY2BP34</accession>
<evidence type="ECO:0000313" key="4">
    <source>
        <dbReference type="Proteomes" id="UP000295818"/>
    </source>
</evidence>
<dbReference type="PROSITE" id="PS51674">
    <property type="entry name" value="4FE4S_WBL"/>
    <property type="match status" value="1"/>
</dbReference>
<feature type="compositionally biased region" description="Low complexity" evidence="1">
    <location>
        <begin position="150"/>
        <end position="159"/>
    </location>
</feature>
<comment type="caution">
    <text evidence="3">The sequence shown here is derived from an EMBL/GenBank/DDBJ whole genome shotgun (WGS) entry which is preliminary data.</text>
</comment>
<dbReference type="EMBL" id="SLWM01000003">
    <property type="protein sequence ID" value="TCO27391.1"/>
    <property type="molecule type" value="Genomic_DNA"/>
</dbReference>
<feature type="region of interest" description="Disordered" evidence="1">
    <location>
        <begin position="140"/>
        <end position="159"/>
    </location>
</feature>
<sequence>MTTSTQRAVVVAPITSVPLADDETTKAAMRHEFGSLDDAGLPGPAYTRDQAQAERNLHAGIRAAYDDGVTVPCLTDPATWDADPTVGAVTREDVFRAAQLCRTACPVFERCKAFLATEPPVVGIVAGRFIKHPSEIRPERPAANLKDDWATGATTADAA</sequence>
<feature type="domain" description="4Fe-4S Wbl-type" evidence="2">
    <location>
        <begin position="72"/>
        <end position="135"/>
    </location>
</feature>
<proteinExistence type="predicted"/>
<dbReference type="RefSeq" id="WP_132190145.1">
    <property type="nucleotide sequence ID" value="NZ_SLWM01000003.1"/>
</dbReference>
<keyword evidence="4" id="KW-1185">Reference proteome</keyword>
<reference evidence="3 4" key="1">
    <citation type="journal article" date="2015" name="Stand. Genomic Sci.">
        <title>Genomic Encyclopedia of Bacterial and Archaeal Type Strains, Phase III: the genomes of soil and plant-associated and newly described type strains.</title>
        <authorList>
            <person name="Whitman W.B."/>
            <person name="Woyke T."/>
            <person name="Klenk H.P."/>
            <person name="Zhou Y."/>
            <person name="Lilburn T.G."/>
            <person name="Beck B.J."/>
            <person name="De Vos P."/>
            <person name="Vandamme P."/>
            <person name="Eisen J.A."/>
            <person name="Garrity G."/>
            <person name="Hugenholtz P."/>
            <person name="Kyrpides N.C."/>
        </authorList>
    </citation>
    <scope>NUCLEOTIDE SEQUENCE [LARGE SCALE GENOMIC DNA]</scope>
    <source>
        <strain evidence="3 4">VKM Ac-2538</strain>
    </source>
</reference>
<dbReference type="InterPro" id="IPR034768">
    <property type="entry name" value="4FE4S_WBL"/>
</dbReference>
<evidence type="ECO:0000259" key="2">
    <source>
        <dbReference type="PROSITE" id="PS51674"/>
    </source>
</evidence>
<evidence type="ECO:0000313" key="3">
    <source>
        <dbReference type="EMBL" id="TCO27391.1"/>
    </source>
</evidence>
<gene>
    <name evidence="3" type="ORF">EV644_10388</name>
</gene>
<organism evidence="3 4">
    <name type="scientific">Kribbella orskensis</name>
    <dbReference type="NCBI Taxonomy" id="2512216"/>
    <lineage>
        <taxon>Bacteria</taxon>
        <taxon>Bacillati</taxon>
        <taxon>Actinomycetota</taxon>
        <taxon>Actinomycetes</taxon>
        <taxon>Propionibacteriales</taxon>
        <taxon>Kribbellaceae</taxon>
        <taxon>Kribbella</taxon>
    </lineage>
</organism>